<name>A0A1X7VSG0_AMPQE</name>
<evidence type="ECO:0000313" key="3">
    <source>
        <dbReference type="Proteomes" id="UP000007879"/>
    </source>
</evidence>
<sequence length="548" mass="62955">MGGDFHCPIMEESLKFILQCTSQEEGNGARDGASSSTKILSFPSLPATVAEVKARIEKECQIPEPLQAILFGSVILESSTELKSLRLRSGDTLTVRYHSTAQCKELDEGMAWIQYLLETFQRLGVPLSYSMQQQDDTIFQALESIREEDNFMTRLAFDYSLPWLEPRVSANKVYFIQKKGLEKLLELHTCLVSCQWHALPLELQLLQGQILMVIWNLAETFQLRREILKRGGLEKCIQSLVQVRIVPELLEENDKDDMVTIWECIRSSVGALANLCELPETHLTLATNREAIEQLMSIATTKTFDLKSIQAVAVLLLVLSYTSETHPYLIQSKVVESMMNLSYLNEDEFYFIGYVEEIQPILMNYHRATFFAHLFLISTDLLSTEQILLINDCISQFLAMATTEELIDAELKEHYIWETFIPYVRLFYQPPIPSTSPILSMPDFDVLQRDCLYVNLMALHNMLSRENHRTILKRQELLDYITCLPWHLSGDLVESGRELVRLFQFDSQINLQPPSLSNMAKAIVAKNYCGLERVLKEPVIELYQNIQR</sequence>
<dbReference type="InterPro" id="IPR016024">
    <property type="entry name" value="ARM-type_fold"/>
</dbReference>
<dbReference type="EnsemblMetazoa" id="Aqu2.1.42760_001">
    <property type="protein sequence ID" value="Aqu2.1.42760_001"/>
    <property type="gene ID" value="Aqu2.1.42760"/>
</dbReference>
<protein>
    <recommendedName>
        <fullName evidence="1">Ubiquitin-like domain-containing protein</fullName>
    </recommendedName>
</protein>
<dbReference type="SUPFAM" id="SSF48371">
    <property type="entry name" value="ARM repeat"/>
    <property type="match status" value="1"/>
</dbReference>
<keyword evidence="3" id="KW-1185">Reference proteome</keyword>
<organism evidence="2">
    <name type="scientific">Amphimedon queenslandica</name>
    <name type="common">Sponge</name>
    <dbReference type="NCBI Taxonomy" id="400682"/>
    <lineage>
        <taxon>Eukaryota</taxon>
        <taxon>Metazoa</taxon>
        <taxon>Porifera</taxon>
        <taxon>Demospongiae</taxon>
        <taxon>Heteroscleromorpha</taxon>
        <taxon>Haplosclerida</taxon>
        <taxon>Niphatidae</taxon>
        <taxon>Amphimedon</taxon>
    </lineage>
</organism>
<dbReference type="OMA" id="GCLVQYA"/>
<evidence type="ECO:0000259" key="1">
    <source>
        <dbReference type="PROSITE" id="PS50053"/>
    </source>
</evidence>
<dbReference type="Gene3D" id="1.25.10.10">
    <property type="entry name" value="Leucine-rich Repeat Variant"/>
    <property type="match status" value="1"/>
</dbReference>
<dbReference type="Gene3D" id="3.10.20.90">
    <property type="entry name" value="Phosphatidylinositol 3-kinase Catalytic Subunit, Chain A, domain 1"/>
    <property type="match status" value="1"/>
</dbReference>
<dbReference type="PROSITE" id="PS50053">
    <property type="entry name" value="UBIQUITIN_2"/>
    <property type="match status" value="1"/>
</dbReference>
<dbReference type="EnsemblMetazoa" id="XM_003382967.3">
    <property type="protein sequence ID" value="XP_003383015.2"/>
    <property type="gene ID" value="LOC100635470"/>
</dbReference>
<dbReference type="KEGG" id="aqu:100635470"/>
<dbReference type="OrthoDB" id="5948924at2759"/>
<dbReference type="InterPro" id="IPR000626">
    <property type="entry name" value="Ubiquitin-like_dom"/>
</dbReference>
<dbReference type="InterPro" id="IPR011989">
    <property type="entry name" value="ARM-like"/>
</dbReference>
<dbReference type="eggNOG" id="ENOG502SE6M">
    <property type="taxonomic scope" value="Eukaryota"/>
</dbReference>
<dbReference type="InParanoid" id="A0A1X7VSG0"/>
<feature type="domain" description="Ubiquitin-like" evidence="1">
    <location>
        <begin position="48"/>
        <end position="95"/>
    </location>
</feature>
<reference evidence="2" key="2">
    <citation type="submission" date="2017-05" db="UniProtKB">
        <authorList>
            <consortium name="EnsemblMetazoa"/>
        </authorList>
    </citation>
    <scope>IDENTIFICATION</scope>
</reference>
<gene>
    <name evidence="2" type="primary">100635470</name>
</gene>
<dbReference type="AlphaFoldDB" id="A0A1X7VSG0"/>
<dbReference type="SUPFAM" id="SSF54236">
    <property type="entry name" value="Ubiquitin-like"/>
    <property type="match status" value="1"/>
</dbReference>
<dbReference type="InterPro" id="IPR029071">
    <property type="entry name" value="Ubiquitin-like_domsf"/>
</dbReference>
<proteinExistence type="predicted"/>
<accession>A0A1X7VSG0</accession>
<evidence type="ECO:0000313" key="2">
    <source>
        <dbReference type="EnsemblMetazoa" id="Aqu2.1.42760_001"/>
    </source>
</evidence>
<dbReference type="Proteomes" id="UP000007879">
    <property type="component" value="Unassembled WGS sequence"/>
</dbReference>
<reference evidence="3" key="1">
    <citation type="journal article" date="2010" name="Nature">
        <title>The Amphimedon queenslandica genome and the evolution of animal complexity.</title>
        <authorList>
            <person name="Srivastava M."/>
            <person name="Simakov O."/>
            <person name="Chapman J."/>
            <person name="Fahey B."/>
            <person name="Gauthier M.E."/>
            <person name="Mitros T."/>
            <person name="Richards G.S."/>
            <person name="Conaco C."/>
            <person name="Dacre M."/>
            <person name="Hellsten U."/>
            <person name="Larroux C."/>
            <person name="Putnam N.H."/>
            <person name="Stanke M."/>
            <person name="Adamska M."/>
            <person name="Darling A."/>
            <person name="Degnan S.M."/>
            <person name="Oakley T.H."/>
            <person name="Plachetzki D.C."/>
            <person name="Zhai Y."/>
            <person name="Adamski M."/>
            <person name="Calcino A."/>
            <person name="Cummins S.F."/>
            <person name="Goodstein D.M."/>
            <person name="Harris C."/>
            <person name="Jackson D.J."/>
            <person name="Leys S.P."/>
            <person name="Shu S."/>
            <person name="Woodcroft B.J."/>
            <person name="Vervoort M."/>
            <person name="Kosik K.S."/>
            <person name="Manning G."/>
            <person name="Degnan B.M."/>
            <person name="Rokhsar D.S."/>
        </authorList>
    </citation>
    <scope>NUCLEOTIDE SEQUENCE [LARGE SCALE GENOMIC DNA]</scope>
</reference>